<comment type="caution">
    <text evidence="3">The sequence shown here is derived from an EMBL/GenBank/DDBJ whole genome shotgun (WGS) entry which is preliminary data.</text>
</comment>
<name>A0AAD3CKQ2_9STRA</name>
<sequence length="421" mass="46663">MGKIWAVICIVAVTILLIGLDAFINKSELEMDETYQDSYKKRDYVELAESYRFLQFDDDDRHGSNPNDKDSTNSPNSGFTYVPSDRPTMTPSQSPSHFPTLHPSLIPISSPSFIPTSGPSSSPTFFPSAQPSLEPSSIPSSTPSLDPCKGYNGKFGINDGDFFTIGFLYGIEGDKNLMDMTSTSLSVQVSEVEQKLLDLLIPKIFPDCDVGKRIHDARRLNVFGKATGHFESQESETRQSDVIISSEHQDIIVGLESIPMDLATGDKCVGEFQDEPGVLSDCSVIAGRMNVYLTDTSKVSEARTLLLQKIKQIMDDKLLDDFHITIMRVMFLENILGPRTPTDDDEYEVEPIEPLTGGAWMYALAGALSVFVMGTIIRYMYSRQSNTDGSKKDEYEEFHDSSADFVESKSSLAASRTDDSF</sequence>
<evidence type="ECO:0000313" key="3">
    <source>
        <dbReference type="EMBL" id="GFH46544.1"/>
    </source>
</evidence>
<keyword evidence="2" id="KW-0472">Membrane</keyword>
<feature type="region of interest" description="Disordered" evidence="1">
    <location>
        <begin position="56"/>
        <end position="145"/>
    </location>
</feature>
<feature type="compositionally biased region" description="Polar residues" evidence="1">
    <location>
        <begin position="133"/>
        <end position="144"/>
    </location>
</feature>
<evidence type="ECO:0000256" key="1">
    <source>
        <dbReference type="SAM" id="MobiDB-lite"/>
    </source>
</evidence>
<evidence type="ECO:0000256" key="2">
    <source>
        <dbReference type="SAM" id="Phobius"/>
    </source>
</evidence>
<evidence type="ECO:0000313" key="4">
    <source>
        <dbReference type="Proteomes" id="UP001054902"/>
    </source>
</evidence>
<protein>
    <submittedName>
        <fullName evidence="3">Uncharacterized protein</fullName>
    </submittedName>
</protein>
<feature type="transmembrane region" description="Helical" evidence="2">
    <location>
        <begin position="359"/>
        <end position="381"/>
    </location>
</feature>
<dbReference type="Proteomes" id="UP001054902">
    <property type="component" value="Unassembled WGS sequence"/>
</dbReference>
<proteinExistence type="predicted"/>
<accession>A0AAD3CKQ2</accession>
<feature type="region of interest" description="Disordered" evidence="1">
    <location>
        <begin position="401"/>
        <end position="421"/>
    </location>
</feature>
<keyword evidence="2" id="KW-1133">Transmembrane helix</keyword>
<feature type="compositionally biased region" description="Low complexity" evidence="1">
    <location>
        <begin position="99"/>
        <end position="132"/>
    </location>
</feature>
<gene>
    <name evidence="3" type="ORF">CTEN210_03018</name>
</gene>
<dbReference type="EMBL" id="BLLK01000022">
    <property type="protein sequence ID" value="GFH46544.1"/>
    <property type="molecule type" value="Genomic_DNA"/>
</dbReference>
<feature type="compositionally biased region" description="Basic and acidic residues" evidence="1">
    <location>
        <begin position="59"/>
        <end position="71"/>
    </location>
</feature>
<keyword evidence="4" id="KW-1185">Reference proteome</keyword>
<organism evidence="3 4">
    <name type="scientific">Chaetoceros tenuissimus</name>
    <dbReference type="NCBI Taxonomy" id="426638"/>
    <lineage>
        <taxon>Eukaryota</taxon>
        <taxon>Sar</taxon>
        <taxon>Stramenopiles</taxon>
        <taxon>Ochrophyta</taxon>
        <taxon>Bacillariophyta</taxon>
        <taxon>Coscinodiscophyceae</taxon>
        <taxon>Chaetocerotophycidae</taxon>
        <taxon>Chaetocerotales</taxon>
        <taxon>Chaetocerotaceae</taxon>
        <taxon>Chaetoceros</taxon>
    </lineage>
</organism>
<keyword evidence="2" id="KW-0812">Transmembrane</keyword>
<feature type="compositionally biased region" description="Polar residues" evidence="1">
    <location>
        <begin position="87"/>
        <end position="97"/>
    </location>
</feature>
<dbReference type="AlphaFoldDB" id="A0AAD3CKQ2"/>
<reference evidence="3 4" key="1">
    <citation type="journal article" date="2021" name="Sci. Rep.">
        <title>The genome of the diatom Chaetoceros tenuissimus carries an ancient integrated fragment of an extant virus.</title>
        <authorList>
            <person name="Hongo Y."/>
            <person name="Kimura K."/>
            <person name="Takaki Y."/>
            <person name="Yoshida Y."/>
            <person name="Baba S."/>
            <person name="Kobayashi G."/>
            <person name="Nagasaki K."/>
            <person name="Hano T."/>
            <person name="Tomaru Y."/>
        </authorList>
    </citation>
    <scope>NUCLEOTIDE SEQUENCE [LARGE SCALE GENOMIC DNA]</scope>
    <source>
        <strain evidence="3 4">NIES-3715</strain>
    </source>
</reference>